<feature type="transmembrane region" description="Helical" evidence="6">
    <location>
        <begin position="415"/>
        <end position="435"/>
    </location>
</feature>
<organism evidence="7 8">
    <name type="scientific">Cecembia lonarensis (strain CCUG 58316 / KCTC 22772 / LW9)</name>
    <dbReference type="NCBI Taxonomy" id="1225176"/>
    <lineage>
        <taxon>Bacteria</taxon>
        <taxon>Pseudomonadati</taxon>
        <taxon>Bacteroidota</taxon>
        <taxon>Cytophagia</taxon>
        <taxon>Cytophagales</taxon>
        <taxon>Cyclobacteriaceae</taxon>
        <taxon>Cecembia</taxon>
    </lineage>
</organism>
<accession>K1LEP2</accession>
<feature type="transmembrane region" description="Helical" evidence="6">
    <location>
        <begin position="236"/>
        <end position="258"/>
    </location>
</feature>
<evidence type="ECO:0000256" key="5">
    <source>
        <dbReference type="ARBA" id="ARBA00023136"/>
    </source>
</evidence>
<evidence type="ECO:0000256" key="4">
    <source>
        <dbReference type="ARBA" id="ARBA00022989"/>
    </source>
</evidence>
<dbReference type="OrthoDB" id="9814608at2"/>
<dbReference type="PANTHER" id="PTHR30250">
    <property type="entry name" value="PST FAMILY PREDICTED COLANIC ACID TRANSPORTER"/>
    <property type="match status" value="1"/>
</dbReference>
<keyword evidence="3 6" id="KW-0812">Transmembrane</keyword>
<dbReference type="AlphaFoldDB" id="K1LEP2"/>
<dbReference type="Proteomes" id="UP000004478">
    <property type="component" value="Unassembled WGS sequence"/>
</dbReference>
<dbReference type="RefSeq" id="WP_009185597.1">
    <property type="nucleotide sequence ID" value="NZ_AMGM01000041.1"/>
</dbReference>
<feature type="transmembrane region" description="Helical" evidence="6">
    <location>
        <begin position="470"/>
        <end position="490"/>
    </location>
</feature>
<feature type="transmembrane region" description="Helical" evidence="6">
    <location>
        <begin position="121"/>
        <end position="137"/>
    </location>
</feature>
<feature type="transmembrane region" description="Helical" evidence="6">
    <location>
        <begin position="194"/>
        <end position="215"/>
    </location>
</feature>
<comment type="caution">
    <text evidence="7">The sequence shown here is derived from an EMBL/GenBank/DDBJ whole genome shotgun (WGS) entry which is preliminary data.</text>
</comment>
<feature type="transmembrane region" description="Helical" evidence="6">
    <location>
        <begin position="278"/>
        <end position="296"/>
    </location>
</feature>
<feature type="transmembrane region" description="Helical" evidence="6">
    <location>
        <begin position="12"/>
        <end position="35"/>
    </location>
</feature>
<dbReference type="EMBL" id="AMGM01000041">
    <property type="protein sequence ID" value="EKB48793.1"/>
    <property type="molecule type" value="Genomic_DNA"/>
</dbReference>
<evidence type="ECO:0000256" key="2">
    <source>
        <dbReference type="ARBA" id="ARBA00022475"/>
    </source>
</evidence>
<feature type="transmembrane region" description="Helical" evidence="6">
    <location>
        <begin position="316"/>
        <end position="337"/>
    </location>
</feature>
<feature type="transmembrane region" description="Helical" evidence="6">
    <location>
        <begin position="357"/>
        <end position="375"/>
    </location>
</feature>
<dbReference type="PANTHER" id="PTHR30250:SF11">
    <property type="entry name" value="O-ANTIGEN TRANSPORTER-RELATED"/>
    <property type="match status" value="1"/>
</dbReference>
<comment type="subcellular location">
    <subcellularLocation>
        <location evidence="1">Cell membrane</location>
        <topology evidence="1">Multi-pass membrane protein</topology>
    </subcellularLocation>
</comment>
<reference evidence="7 8" key="1">
    <citation type="journal article" date="2012" name="J. Bacteriol.">
        <title>Draft Genome Sequence of Cecembia lonarensis Strain LW9T, Isolated from Lonar Lake, a Haloalkaline Lake in India.</title>
        <authorList>
            <person name="Shivaji S."/>
            <person name="Ara S."/>
            <person name="Singh A."/>
            <person name="Pinnaka A.K."/>
        </authorList>
    </citation>
    <scope>NUCLEOTIDE SEQUENCE [LARGE SCALE GENOMIC DNA]</scope>
    <source>
        <strain evidence="7 8">LW9</strain>
    </source>
</reference>
<keyword evidence="4 6" id="KW-1133">Transmembrane helix</keyword>
<keyword evidence="2" id="KW-1003">Cell membrane</keyword>
<keyword evidence="5 6" id="KW-0472">Membrane</keyword>
<proteinExistence type="predicted"/>
<evidence type="ECO:0000256" key="3">
    <source>
        <dbReference type="ARBA" id="ARBA00022692"/>
    </source>
</evidence>
<protein>
    <submittedName>
        <fullName evidence="7">Uncharacterized protein</fullName>
    </submittedName>
</protein>
<dbReference type="InterPro" id="IPR050833">
    <property type="entry name" value="Poly_Biosynth_Transport"/>
</dbReference>
<evidence type="ECO:0000313" key="7">
    <source>
        <dbReference type="EMBL" id="EKB48793.1"/>
    </source>
</evidence>
<evidence type="ECO:0000313" key="8">
    <source>
        <dbReference type="Proteomes" id="UP000004478"/>
    </source>
</evidence>
<sequence length="509" mass="57508">MSQLKKLAGQTAVYGISSILGKTINFLLLPIYTAYLDKEALGSFTAIYAFIAFLNIVFTYGMETTYFRYATGKGLDPQKVYAQIQSLLITTSLSLGALIYFSSAPLSEALGYEGREHLFRWVAWILAIDAMLALPYAKLRKENKALTFALAKLGNILMNVGLNIFFIVFCFHVSQGEILQKLKPLIDAFYQETWGVDYILLANLIANGLMLPILFKLTGKFTFGINLAFIQPMWHYAIPLLFMGLAGVTNEVFSRGLFEYVLPDGFYGGLNARQAGGVFGANFKLAIFMNLVIQAFKYAAEPFFFNQSTDKNSPELFAKVMHAFILFCSVLMIVIAVNLDMLGALFLRAEGYSEGLYIVPVLLFGYLFLGIYFNLSIWFKLTDQTKYSFYITLIGALVTVLVIFTLVPILGYMGAALSTLACYLTMSAICFVYGQKYFFIPYQVGRGIFYLFFAFGLSYLGFYLHFDIPLIQFILRNAMVIVFLLVVLFLEKEKLEQLWSQLKRKRNES</sequence>
<evidence type="ECO:0000256" key="6">
    <source>
        <dbReference type="SAM" id="Phobius"/>
    </source>
</evidence>
<dbReference type="GO" id="GO:0005886">
    <property type="term" value="C:plasma membrane"/>
    <property type="evidence" value="ECO:0007669"/>
    <property type="project" value="UniProtKB-SubCell"/>
</dbReference>
<feature type="transmembrane region" description="Helical" evidence="6">
    <location>
        <begin position="80"/>
        <end position="101"/>
    </location>
</feature>
<dbReference type="PATRIC" id="fig|1225176.3.peg.2739"/>
<gene>
    <name evidence="7" type="ORF">B879_02573</name>
</gene>
<keyword evidence="8" id="KW-1185">Reference proteome</keyword>
<feature type="transmembrane region" description="Helical" evidence="6">
    <location>
        <begin position="41"/>
        <end position="60"/>
    </location>
</feature>
<evidence type="ECO:0000256" key="1">
    <source>
        <dbReference type="ARBA" id="ARBA00004651"/>
    </source>
</evidence>
<feature type="transmembrane region" description="Helical" evidence="6">
    <location>
        <begin position="447"/>
        <end position="464"/>
    </location>
</feature>
<name>K1LEP2_CECL9</name>
<feature type="transmembrane region" description="Helical" evidence="6">
    <location>
        <begin position="387"/>
        <end position="409"/>
    </location>
</feature>
<feature type="transmembrane region" description="Helical" evidence="6">
    <location>
        <begin position="149"/>
        <end position="174"/>
    </location>
</feature>